<dbReference type="GO" id="GO:0006799">
    <property type="term" value="P:polyphosphate biosynthetic process"/>
    <property type="evidence" value="ECO:0007669"/>
    <property type="project" value="UniProtKB-ARBA"/>
</dbReference>
<evidence type="ECO:0000313" key="2">
    <source>
        <dbReference type="EMBL" id="TWT29064.1"/>
    </source>
</evidence>
<dbReference type="Gene3D" id="3.20.100.30">
    <property type="entry name" value="VTC, catalytic tunnel domain"/>
    <property type="match status" value="1"/>
</dbReference>
<dbReference type="Proteomes" id="UP000320791">
    <property type="component" value="Unassembled WGS sequence"/>
</dbReference>
<comment type="caution">
    <text evidence="2">The sequence shown here is derived from an EMBL/GenBank/DDBJ whole genome shotgun (WGS) entry which is preliminary data.</text>
</comment>
<dbReference type="CDD" id="cd07750">
    <property type="entry name" value="PolyPPase_VTC_like"/>
    <property type="match status" value="1"/>
</dbReference>
<dbReference type="InterPro" id="IPR018966">
    <property type="entry name" value="VTC_domain"/>
</dbReference>
<dbReference type="OrthoDB" id="148766at2"/>
<dbReference type="RefSeq" id="WP_146323180.1">
    <property type="nucleotide sequence ID" value="NZ_BAABLR010000076.1"/>
</dbReference>
<organism evidence="2 3">
    <name type="scientific">Corynebacterium canis</name>
    <dbReference type="NCBI Taxonomy" id="679663"/>
    <lineage>
        <taxon>Bacteria</taxon>
        <taxon>Bacillati</taxon>
        <taxon>Actinomycetota</taxon>
        <taxon>Actinomycetes</taxon>
        <taxon>Mycobacteriales</taxon>
        <taxon>Corynebacteriaceae</taxon>
        <taxon>Corynebacterium</taxon>
    </lineage>
</organism>
<accession>A0A5C5URT6</accession>
<keyword evidence="3" id="KW-1185">Reference proteome</keyword>
<dbReference type="EMBL" id="VOHM01000001">
    <property type="protein sequence ID" value="TWT29064.1"/>
    <property type="molecule type" value="Genomic_DNA"/>
</dbReference>
<sequence length="246" mass="28370">MIIRNDFRAISLPELLERASMLTRVDRKYCLHADEVERAVRNLDPATQVLEIGGSRLLSYRSVYFDTADFRSYFDAAHHRRIRSKVRQRWYLDTDTAFTEVKQAGPRGNTIKTRRPAHEIGRLSTPHARWIAETTGAQNLTAVIWNSYRRTTLLLPDGSGRATIDTDLAWWDDAGGSLVLPDLVIIETKTHRGNSVFDRELWRCGHRPLRISKFGAGMAALHPEFPRHRWNRTMRRFFQPTISAAT</sequence>
<dbReference type="InterPro" id="IPR042267">
    <property type="entry name" value="VTC_sf"/>
</dbReference>
<dbReference type="Pfam" id="PF09359">
    <property type="entry name" value="VTC"/>
    <property type="match status" value="1"/>
</dbReference>
<reference evidence="2 3" key="1">
    <citation type="submission" date="2019-08" db="EMBL/GenBank/DDBJ databases">
        <authorList>
            <person name="Lei W."/>
        </authorList>
    </citation>
    <scope>NUCLEOTIDE SEQUENCE [LARGE SCALE GENOMIC DNA]</scope>
    <source>
        <strain evidence="2 3">CCUG 58627</strain>
    </source>
</reference>
<feature type="domain" description="VTC" evidence="1">
    <location>
        <begin position="24"/>
        <end position="222"/>
    </location>
</feature>
<dbReference type="AlphaFoldDB" id="A0A5C5URT6"/>
<proteinExistence type="predicted"/>
<name>A0A5C5URT6_9CORY</name>
<protein>
    <submittedName>
        <fullName evidence="2">Polyphosphate polymerase domain-containing protein</fullName>
    </submittedName>
</protein>
<gene>
    <name evidence="2" type="ORF">FRX94_00645</name>
</gene>
<evidence type="ECO:0000313" key="3">
    <source>
        <dbReference type="Proteomes" id="UP000320791"/>
    </source>
</evidence>
<evidence type="ECO:0000259" key="1">
    <source>
        <dbReference type="Pfam" id="PF09359"/>
    </source>
</evidence>